<name>A0A1U9MCY3_9HYPH</name>
<dbReference type="OrthoDB" id="9784218at2"/>
<keyword evidence="6" id="KW-0067">ATP-binding</keyword>
<comment type="catalytic activity">
    <reaction evidence="1">
        <text>ATP + protein L-histidine = ADP + protein N-phospho-L-histidine.</text>
        <dbReference type="EC" id="2.7.13.3"/>
    </reaction>
</comment>
<keyword evidence="7" id="KW-1133">Transmembrane helix</keyword>
<keyword evidence="7" id="KW-0812">Transmembrane</keyword>
<evidence type="ECO:0000256" key="4">
    <source>
        <dbReference type="ARBA" id="ARBA00022741"/>
    </source>
</evidence>
<dbReference type="SMART" id="SM00387">
    <property type="entry name" value="HATPase_c"/>
    <property type="match status" value="1"/>
</dbReference>
<feature type="transmembrane region" description="Helical" evidence="7">
    <location>
        <begin position="182"/>
        <end position="205"/>
    </location>
</feature>
<dbReference type="PROSITE" id="PS50109">
    <property type="entry name" value="HIS_KIN"/>
    <property type="match status" value="1"/>
</dbReference>
<keyword evidence="10" id="KW-1185">Reference proteome</keyword>
<dbReference type="KEGG" id="bapa:BBC0178_016830"/>
<feature type="domain" description="Histidine kinase" evidence="8">
    <location>
        <begin position="276"/>
        <end position="489"/>
    </location>
</feature>
<evidence type="ECO:0000256" key="1">
    <source>
        <dbReference type="ARBA" id="ARBA00000085"/>
    </source>
</evidence>
<proteinExistence type="predicted"/>
<dbReference type="Gene3D" id="3.30.565.10">
    <property type="entry name" value="Histidine kinase-like ATPase, C-terminal domain"/>
    <property type="match status" value="1"/>
</dbReference>
<sequence>MAKEETSGKQAPTSAGLSLQHEHEQIPFHRRMRVRLILLITLSVFITEIMVFMPSIASMQQSWLEDHHQSAKAISMILASSPEITLSPNLQKNVLTATDALAISIVKNNQKYNFATSPDLTKVNETINLPDYSETKALLDSLSTLYFGGNNILLLRGPIEGTDITLEVTVADAKLREAMIDFSWHFIVISLTIAIVAATTIYLIVHELLVRPLQNIYTNMLDFVMEPHNPSKILVPEARRDELGITQKRISVIESELQKSYAHQKHLANLGLAVSKINHDMRNILASAQLMSDHLADAKDPMVKKIAPKLIRAIDRAVTYSQTVITYGRTQEEAPKRKTLLLHDLVEDVFESLTLPGSDQVEFIDSVPFDMTIDADEEQLHRVITNLCRNAVQAMLEREDGENFQKKLTISGHRIDNVAVIDVVDTGPGLPAKAKEHLFSPFQGSTSRNGSGLGLTICEELIHALGGTITLIENEQEGAHFEIRVPDLPSHSEE</sequence>
<dbReference type="EMBL" id="CP015820">
    <property type="protein sequence ID" value="AQT43137.1"/>
    <property type="molecule type" value="Genomic_DNA"/>
</dbReference>
<dbReference type="PANTHER" id="PTHR44936:SF10">
    <property type="entry name" value="SENSOR PROTEIN RSTB"/>
    <property type="match status" value="1"/>
</dbReference>
<dbReference type="AlphaFoldDB" id="A0A1U9MCY3"/>
<keyword evidence="7" id="KW-0472">Membrane</keyword>
<evidence type="ECO:0000259" key="8">
    <source>
        <dbReference type="PROSITE" id="PS50109"/>
    </source>
</evidence>
<feature type="transmembrane region" description="Helical" evidence="7">
    <location>
        <begin position="36"/>
        <end position="57"/>
    </location>
</feature>
<evidence type="ECO:0000256" key="7">
    <source>
        <dbReference type="SAM" id="Phobius"/>
    </source>
</evidence>
<reference evidence="9 10" key="1">
    <citation type="submission" date="2016-11" db="EMBL/GenBank/DDBJ databases">
        <title>Comparative genomics of Bartonella apis.</title>
        <authorList>
            <person name="Engel P."/>
        </authorList>
    </citation>
    <scope>NUCLEOTIDE SEQUENCE [LARGE SCALE GENOMIC DNA]</scope>
    <source>
        <strain evidence="9 10">BBC0178</strain>
    </source>
</reference>
<evidence type="ECO:0000256" key="5">
    <source>
        <dbReference type="ARBA" id="ARBA00022777"/>
    </source>
</evidence>
<evidence type="ECO:0000256" key="3">
    <source>
        <dbReference type="ARBA" id="ARBA00022679"/>
    </source>
</evidence>
<dbReference type="Pfam" id="PF02518">
    <property type="entry name" value="HATPase_c"/>
    <property type="match status" value="1"/>
</dbReference>
<dbReference type="SUPFAM" id="SSF55874">
    <property type="entry name" value="ATPase domain of HSP90 chaperone/DNA topoisomerase II/histidine kinase"/>
    <property type="match status" value="1"/>
</dbReference>
<gene>
    <name evidence="9" type="ORF">BBC0178_016830</name>
</gene>
<organism evidence="9 10">
    <name type="scientific">Bartonella apihabitans</name>
    <dbReference type="NCBI Taxonomy" id="2750929"/>
    <lineage>
        <taxon>Bacteria</taxon>
        <taxon>Pseudomonadati</taxon>
        <taxon>Pseudomonadota</taxon>
        <taxon>Alphaproteobacteria</taxon>
        <taxon>Hyphomicrobiales</taxon>
        <taxon>Bartonellaceae</taxon>
        <taxon>Bartonella</taxon>
    </lineage>
</organism>
<dbReference type="InterPro" id="IPR036890">
    <property type="entry name" value="HATPase_C_sf"/>
</dbReference>
<evidence type="ECO:0000313" key="10">
    <source>
        <dbReference type="Proteomes" id="UP000189660"/>
    </source>
</evidence>
<accession>A0A1U9MCY3</accession>
<keyword evidence="4" id="KW-0547">Nucleotide-binding</keyword>
<dbReference type="GO" id="GO:0005524">
    <property type="term" value="F:ATP binding"/>
    <property type="evidence" value="ECO:0007669"/>
    <property type="project" value="UniProtKB-KW"/>
</dbReference>
<protein>
    <recommendedName>
        <fullName evidence="2">histidine kinase</fullName>
        <ecNumber evidence="2">2.7.13.3</ecNumber>
    </recommendedName>
</protein>
<evidence type="ECO:0000313" key="9">
    <source>
        <dbReference type="EMBL" id="AQT43137.1"/>
    </source>
</evidence>
<keyword evidence="5 9" id="KW-0418">Kinase</keyword>
<dbReference type="InterPro" id="IPR003594">
    <property type="entry name" value="HATPase_dom"/>
</dbReference>
<keyword evidence="3" id="KW-0808">Transferase</keyword>
<dbReference type="InterPro" id="IPR004358">
    <property type="entry name" value="Sig_transdc_His_kin-like_C"/>
</dbReference>
<dbReference type="InterPro" id="IPR005467">
    <property type="entry name" value="His_kinase_dom"/>
</dbReference>
<dbReference type="Proteomes" id="UP000189660">
    <property type="component" value="Chromosome"/>
</dbReference>
<dbReference type="InterPro" id="IPR050980">
    <property type="entry name" value="2C_sensor_his_kinase"/>
</dbReference>
<dbReference type="PANTHER" id="PTHR44936">
    <property type="entry name" value="SENSOR PROTEIN CREC"/>
    <property type="match status" value="1"/>
</dbReference>
<dbReference type="GO" id="GO:0004673">
    <property type="term" value="F:protein histidine kinase activity"/>
    <property type="evidence" value="ECO:0007669"/>
    <property type="project" value="UniProtKB-EC"/>
</dbReference>
<dbReference type="EC" id="2.7.13.3" evidence="2"/>
<evidence type="ECO:0000256" key="6">
    <source>
        <dbReference type="ARBA" id="ARBA00022840"/>
    </source>
</evidence>
<dbReference type="PRINTS" id="PR00344">
    <property type="entry name" value="BCTRLSENSOR"/>
</dbReference>
<evidence type="ECO:0000256" key="2">
    <source>
        <dbReference type="ARBA" id="ARBA00012438"/>
    </source>
</evidence>
<dbReference type="RefSeq" id="WP_078039814.1">
    <property type="nucleotide sequence ID" value="NZ_CP015820.1"/>
</dbReference>